<dbReference type="GO" id="GO:0003677">
    <property type="term" value="F:DNA binding"/>
    <property type="evidence" value="ECO:0007669"/>
    <property type="project" value="UniProtKB-KW"/>
</dbReference>
<dbReference type="SMART" id="SM00421">
    <property type="entry name" value="HTH_LUXR"/>
    <property type="match status" value="1"/>
</dbReference>
<dbReference type="SUPFAM" id="SSF46894">
    <property type="entry name" value="C-terminal effector domain of the bipartite response regulators"/>
    <property type="match status" value="1"/>
</dbReference>
<protein>
    <submittedName>
        <fullName evidence="5">LuxR family transcriptional regulator</fullName>
    </submittedName>
</protein>
<keyword evidence="6" id="KW-1185">Reference proteome</keyword>
<reference evidence="5 6" key="2">
    <citation type="journal article" date="2015" name="Stand. Genomic Sci.">
        <title>Draft genome sequence of Cellulomonas carbonis T26(T) and comparative analysis of six Cellulomonas genomes.</title>
        <authorList>
            <person name="Zhuang W."/>
            <person name="Zhang S."/>
            <person name="Xia X."/>
            <person name="Wang G."/>
        </authorList>
    </citation>
    <scope>NUCLEOTIDE SEQUENCE [LARGE SCALE GENOMIC DNA]</scope>
    <source>
        <strain evidence="5 6">T26</strain>
    </source>
</reference>
<keyword evidence="1" id="KW-0805">Transcription regulation</keyword>
<dbReference type="OrthoDB" id="3197423at2"/>
<dbReference type="InterPro" id="IPR036388">
    <property type="entry name" value="WH-like_DNA-bd_sf"/>
</dbReference>
<dbReference type="Gene3D" id="1.10.10.10">
    <property type="entry name" value="Winged helix-like DNA-binding domain superfamily/Winged helix DNA-binding domain"/>
    <property type="match status" value="1"/>
</dbReference>
<dbReference type="Proteomes" id="UP000029839">
    <property type="component" value="Unassembled WGS sequence"/>
</dbReference>
<dbReference type="Pfam" id="PF13191">
    <property type="entry name" value="AAA_16"/>
    <property type="match status" value="1"/>
</dbReference>
<feature type="domain" description="HTH luxR-type" evidence="4">
    <location>
        <begin position="790"/>
        <end position="855"/>
    </location>
</feature>
<accession>A0A0A0BWZ3</accession>
<dbReference type="EMBL" id="AXCY01000016">
    <property type="protein sequence ID" value="KGM11674.1"/>
    <property type="molecule type" value="Genomic_DNA"/>
</dbReference>
<keyword evidence="3" id="KW-0804">Transcription</keyword>
<evidence type="ECO:0000256" key="2">
    <source>
        <dbReference type="ARBA" id="ARBA00023125"/>
    </source>
</evidence>
<dbReference type="PROSITE" id="PS50043">
    <property type="entry name" value="HTH_LUXR_2"/>
    <property type="match status" value="1"/>
</dbReference>
<dbReference type="GO" id="GO:0006355">
    <property type="term" value="P:regulation of DNA-templated transcription"/>
    <property type="evidence" value="ECO:0007669"/>
    <property type="project" value="InterPro"/>
</dbReference>
<evidence type="ECO:0000313" key="6">
    <source>
        <dbReference type="Proteomes" id="UP000029839"/>
    </source>
</evidence>
<reference evidence="5 6" key="1">
    <citation type="submission" date="2013-08" db="EMBL/GenBank/DDBJ databases">
        <title>Genome sequencing of Cellulomonas carbonis T26.</title>
        <authorList>
            <person name="Chen F."/>
            <person name="Li Y."/>
            <person name="Wang G."/>
        </authorList>
    </citation>
    <scope>NUCLEOTIDE SEQUENCE [LARGE SCALE GENOMIC DNA]</scope>
    <source>
        <strain evidence="5 6">T26</strain>
    </source>
</reference>
<evidence type="ECO:0000259" key="4">
    <source>
        <dbReference type="PROSITE" id="PS50043"/>
    </source>
</evidence>
<evidence type="ECO:0000256" key="1">
    <source>
        <dbReference type="ARBA" id="ARBA00023015"/>
    </source>
</evidence>
<dbReference type="Pfam" id="PF00196">
    <property type="entry name" value="GerE"/>
    <property type="match status" value="1"/>
</dbReference>
<dbReference type="InterPro" id="IPR041664">
    <property type="entry name" value="AAA_16"/>
</dbReference>
<evidence type="ECO:0000313" key="5">
    <source>
        <dbReference type="EMBL" id="KGM11674.1"/>
    </source>
</evidence>
<proteinExistence type="predicted"/>
<dbReference type="SUPFAM" id="SSF52540">
    <property type="entry name" value="P-loop containing nucleoside triphosphate hydrolases"/>
    <property type="match status" value="1"/>
</dbReference>
<organism evidence="5 6">
    <name type="scientific">Cellulomonas carbonis T26</name>
    <dbReference type="NCBI Taxonomy" id="947969"/>
    <lineage>
        <taxon>Bacteria</taxon>
        <taxon>Bacillati</taxon>
        <taxon>Actinomycetota</taxon>
        <taxon>Actinomycetes</taxon>
        <taxon>Micrococcales</taxon>
        <taxon>Cellulomonadaceae</taxon>
        <taxon>Cellulomonas</taxon>
    </lineage>
</organism>
<dbReference type="RefSeq" id="WP_043604194.1">
    <property type="nucleotide sequence ID" value="NZ_AXCY01000016.1"/>
</dbReference>
<dbReference type="CDD" id="cd06170">
    <property type="entry name" value="LuxR_C_like"/>
    <property type="match status" value="1"/>
</dbReference>
<dbReference type="InterPro" id="IPR027417">
    <property type="entry name" value="P-loop_NTPase"/>
</dbReference>
<keyword evidence="2" id="KW-0238">DNA-binding</keyword>
<dbReference type="PANTHER" id="PTHR44688">
    <property type="entry name" value="DNA-BINDING TRANSCRIPTIONAL ACTIVATOR DEVR_DOSR"/>
    <property type="match status" value="1"/>
</dbReference>
<dbReference type="AlphaFoldDB" id="A0A0A0BWZ3"/>
<dbReference type="PANTHER" id="PTHR44688:SF16">
    <property type="entry name" value="DNA-BINDING TRANSCRIPTIONAL ACTIVATOR DEVR_DOSR"/>
    <property type="match status" value="1"/>
</dbReference>
<name>A0A0A0BWZ3_9CELL</name>
<dbReference type="Gene3D" id="3.40.50.300">
    <property type="entry name" value="P-loop containing nucleotide triphosphate hydrolases"/>
    <property type="match status" value="1"/>
</dbReference>
<comment type="caution">
    <text evidence="5">The sequence shown here is derived from an EMBL/GenBank/DDBJ whole genome shotgun (WGS) entry which is preliminary data.</text>
</comment>
<dbReference type="InterPro" id="IPR016032">
    <property type="entry name" value="Sig_transdc_resp-reg_C-effctor"/>
</dbReference>
<gene>
    <name evidence="5" type="ORF">N868_07870</name>
</gene>
<dbReference type="PRINTS" id="PR00038">
    <property type="entry name" value="HTHLUXR"/>
</dbReference>
<dbReference type="InterPro" id="IPR000792">
    <property type="entry name" value="Tscrpt_reg_LuxR_C"/>
</dbReference>
<evidence type="ECO:0000256" key="3">
    <source>
        <dbReference type="ARBA" id="ARBA00023163"/>
    </source>
</evidence>
<sequence>MLRPWPLTGREAELRRITAAARPGAAGILVVGPAGVGKTRLVREAVSRSGTPGVWALASRATTTLPLGAFAGLVDVPTGDASSSVGGVLAALARRRPLVLGVDDAHLLDELSAVVVHRAVARGLFPVVVTVRGGEPVPDLVTALWKDEMLARLDLAALDLATTRTLVARVLGGPVESASARRLWALTRGSPLFLRHLLPGEVAAGRLSPASGIWCWSGDPHLSRELAALIEREIGALEADVRDVVDVVTLGEPLALDALVDLTGAGATEEAERRGLVRTHPTPTGPVVRLAHPLYGEVRRGSMGTVRARRLRGLLAVRLDPDAHAMRRAVLTLESDLPPDPGLWLRAAEEAIGFHDLPLAERLARAAATAGGAWRARLVHASALSWLTRGEEAEAVLRGLVDDAPDGPARARLAAYRAGNLLWTLRRADDARAVLAVAASAPDVGRERVVLDAMTAAVDAATGDADAALARALPALRHGAPDDLTRVVLASVVAAVAAVQGRVDLLDEVSGGPVLASVGHTVPVFGLVDWLVLGYRLAGATADAGEVARGLEESTAQLSGPAHLMGLVLAGHAAFAGGRVRDAEVPLREAWAGLASTRHEFRFRCRTLLVTAYALAGRSDDARPLLEEMGTETHPAYALLAPDDLLARAWAAGVEGALTSAVGLAVAAASLARAQASPALEVAAWQVATQLGGSPDAVVRLDALRLEVAGPRAELALRHARAWAAADADALAVVARGWEEVGDLVAAGDAHAQAGDVLRRRGRPRSALTAVARANELAQRSGACTPAITAAVHPVPLTPREREVALLAAHGLSNREIAERLTVSVRTAEGHLYRAGLKLGVSDRADLATVLAVPPQVGSGSA</sequence>